<keyword evidence="3" id="KW-1185">Reference proteome</keyword>
<dbReference type="EMBL" id="JABRWJ010000001">
    <property type="protein sequence ID" value="NRF65724.1"/>
    <property type="molecule type" value="Genomic_DNA"/>
</dbReference>
<protein>
    <submittedName>
        <fullName evidence="2">Uncharacterized protein</fullName>
    </submittedName>
</protein>
<gene>
    <name evidence="2" type="ORF">HLB44_01870</name>
</gene>
<keyword evidence="1" id="KW-0175">Coiled coil</keyword>
<evidence type="ECO:0000313" key="2">
    <source>
        <dbReference type="EMBL" id="NRF65724.1"/>
    </source>
</evidence>
<reference evidence="2 3" key="1">
    <citation type="submission" date="2020-05" db="EMBL/GenBank/DDBJ databases">
        <title>Aquincola sp. isolate from soil.</title>
        <authorList>
            <person name="Han J."/>
            <person name="Kim D.-U."/>
        </authorList>
    </citation>
    <scope>NUCLEOTIDE SEQUENCE [LARGE SCALE GENOMIC DNA]</scope>
    <source>
        <strain evidence="2 3">S2</strain>
    </source>
</reference>
<feature type="coiled-coil region" evidence="1">
    <location>
        <begin position="55"/>
        <end position="82"/>
    </location>
</feature>
<dbReference type="RefSeq" id="WP_173120016.1">
    <property type="nucleotide sequence ID" value="NZ_JABRWJ010000001.1"/>
</dbReference>
<comment type="caution">
    <text evidence="2">The sequence shown here is derived from an EMBL/GenBank/DDBJ whole genome shotgun (WGS) entry which is preliminary data.</text>
</comment>
<organism evidence="2 3">
    <name type="scientific">Pseudaquabacterium terrae</name>
    <dbReference type="NCBI Taxonomy" id="2732868"/>
    <lineage>
        <taxon>Bacteria</taxon>
        <taxon>Pseudomonadati</taxon>
        <taxon>Pseudomonadota</taxon>
        <taxon>Betaproteobacteria</taxon>
        <taxon>Burkholderiales</taxon>
        <taxon>Sphaerotilaceae</taxon>
        <taxon>Pseudaquabacterium</taxon>
    </lineage>
</organism>
<proteinExistence type="predicted"/>
<sequence length="155" mass="16319">MLEEPNAIALPDTGAMLANFVQQNPQLAWLPQMLAAQRQAAAAAAAIAEPQADECALLQQALAQAETRIERLVRSHRRLTGELTAAHELLSDLAAAFGACGLCWGEDPGCPSCRGRGKPGRFAADPQLAQRFGVIAEAPVAAARLAVSLGPTDRR</sequence>
<name>A0ABX2E9M4_9BURK</name>
<evidence type="ECO:0000256" key="1">
    <source>
        <dbReference type="SAM" id="Coils"/>
    </source>
</evidence>
<evidence type="ECO:0000313" key="3">
    <source>
        <dbReference type="Proteomes" id="UP000737171"/>
    </source>
</evidence>
<accession>A0ABX2E9M4</accession>
<dbReference type="Proteomes" id="UP000737171">
    <property type="component" value="Unassembled WGS sequence"/>
</dbReference>